<dbReference type="Gene3D" id="3.40.50.11440">
    <property type="match status" value="1"/>
</dbReference>
<evidence type="ECO:0000259" key="1">
    <source>
        <dbReference type="Pfam" id="PF09861"/>
    </source>
</evidence>
<accession>A0A9X2DNI9</accession>
<sequence length="419" mass="45971">MMEMYEIRQKFRDDKLVDISGTIQRELMNNSALTALPKGAEVAITAGSRGIANIVLILRETVSTLKGLGYRPFIVPAMGSHGGATADGQVEVLHHLGITSESVGAEIRSSMEVEQIAETDDGVPVYMDKHAYGADGVIVINRIKAHTAFRGRVESGLSKMVTIGLGKRRGASFVHANGALHMARNIETVCASALRHSPIVMGLAIIENGYDQTADIVGVGTEKWFEVEAELLKRSKEMMPRLPVDTIDVLIVEEMGKIFSGTGMDPNIIGRWRIEGVPEPEKPDVKRIVVLDLAEQSFGNAQGVGLADFTTQRLVNRIDRQATYTNSITSTYLQRAMLPFIYDHEQEAIESACGSLGPDVDLTGVKLVQVPNTLHLDRLLVSKPVLEQMEKSAVQFEIEARRQLRFNDEGMLAYKLTSV</sequence>
<dbReference type="InterPro" id="IPR018657">
    <property type="entry name" value="LarA-like_N"/>
</dbReference>
<name>A0A9X2DNI9_9BACI</name>
<proteinExistence type="predicted"/>
<organism evidence="2 3">
    <name type="scientific">Halalkalibacter oceani</name>
    <dbReference type="NCBI Taxonomy" id="1653776"/>
    <lineage>
        <taxon>Bacteria</taxon>
        <taxon>Bacillati</taxon>
        <taxon>Bacillota</taxon>
        <taxon>Bacilli</taxon>
        <taxon>Bacillales</taxon>
        <taxon>Bacillaceae</taxon>
        <taxon>Halalkalibacter</taxon>
    </lineage>
</organism>
<protein>
    <submittedName>
        <fullName evidence="2">Nickel-dependent lactate racemase</fullName>
    </submittedName>
</protein>
<dbReference type="AlphaFoldDB" id="A0A9X2DNI9"/>
<feature type="domain" description="LarA-like N-terminal" evidence="1">
    <location>
        <begin position="58"/>
        <end position="176"/>
    </location>
</feature>
<comment type="caution">
    <text evidence="2">The sequence shown here is derived from an EMBL/GenBank/DDBJ whole genome shotgun (WGS) entry which is preliminary data.</text>
</comment>
<reference evidence="2" key="1">
    <citation type="submission" date="2022-05" db="EMBL/GenBank/DDBJ databases">
        <title>Comparative Genomics of Spacecraft Associated Microbes.</title>
        <authorList>
            <person name="Tran M.T."/>
            <person name="Wright A."/>
            <person name="Seuylemezian A."/>
            <person name="Eisen J."/>
            <person name="Coil D."/>
        </authorList>
    </citation>
    <scope>NUCLEOTIDE SEQUENCE</scope>
    <source>
        <strain evidence="2">214.1.1</strain>
    </source>
</reference>
<gene>
    <name evidence="2" type="ORF">M3202_00325</name>
</gene>
<dbReference type="EMBL" id="JAMBOL010000001">
    <property type="protein sequence ID" value="MCM3712512.1"/>
    <property type="molecule type" value="Genomic_DNA"/>
</dbReference>
<evidence type="ECO:0000313" key="2">
    <source>
        <dbReference type="EMBL" id="MCM3712512.1"/>
    </source>
</evidence>
<dbReference type="GO" id="GO:0050043">
    <property type="term" value="F:lactate racemase activity"/>
    <property type="evidence" value="ECO:0007669"/>
    <property type="project" value="InterPro"/>
</dbReference>
<dbReference type="Pfam" id="PF09861">
    <property type="entry name" value="Lar_N"/>
    <property type="match status" value="1"/>
</dbReference>
<dbReference type="RefSeq" id="WP_251221392.1">
    <property type="nucleotide sequence ID" value="NZ_JAMBOL010000001.1"/>
</dbReference>
<evidence type="ECO:0000313" key="3">
    <source>
        <dbReference type="Proteomes" id="UP001139179"/>
    </source>
</evidence>
<dbReference type="Proteomes" id="UP001139179">
    <property type="component" value="Unassembled WGS sequence"/>
</dbReference>
<keyword evidence="3" id="KW-1185">Reference proteome</keyword>